<name>A0ABD7EGG0_ESCAL</name>
<dbReference type="PRINTS" id="PR01554">
    <property type="entry name" value="FIMREGULATRY"/>
</dbReference>
<dbReference type="RefSeq" id="WP_001587484.1">
    <property type="nucleotide sequence ID" value="NZ_CP070294.1"/>
</dbReference>
<keyword evidence="1" id="KW-0805">Transcription regulation</keyword>
<keyword evidence="3" id="KW-0614">Plasmid</keyword>
<evidence type="ECO:0000313" key="3">
    <source>
        <dbReference type="EMBL" id="QST76179.1"/>
    </source>
</evidence>
<proteinExistence type="predicted"/>
<dbReference type="Gene3D" id="1.10.10.2690">
    <property type="match status" value="1"/>
</dbReference>
<evidence type="ECO:0000313" key="4">
    <source>
        <dbReference type="Proteomes" id="UP000663211"/>
    </source>
</evidence>
<dbReference type="InterPro" id="IPR004356">
    <property type="entry name" value="Adhesin_operon_reg_prot"/>
</dbReference>
<protein>
    <submittedName>
        <fullName evidence="3">Transcriptional regulator</fullName>
    </submittedName>
</protein>
<dbReference type="AlphaFoldDB" id="A0ABD7EGG0"/>
<evidence type="ECO:0000256" key="1">
    <source>
        <dbReference type="ARBA" id="ARBA00023015"/>
    </source>
</evidence>
<dbReference type="EMBL" id="CP070298">
    <property type="protein sequence ID" value="QST76179.1"/>
    <property type="molecule type" value="Genomic_DNA"/>
</dbReference>
<dbReference type="InterPro" id="IPR053721">
    <property type="entry name" value="Fimbrial_Adhesin_Reg"/>
</dbReference>
<geneLocation type="plasmid" evidence="3 4">
    <name>pESA136_2</name>
</geneLocation>
<evidence type="ECO:0000256" key="2">
    <source>
        <dbReference type="ARBA" id="ARBA00023163"/>
    </source>
</evidence>
<dbReference type="Pfam" id="PF03333">
    <property type="entry name" value="PapB"/>
    <property type="match status" value="1"/>
</dbReference>
<dbReference type="Proteomes" id="UP000663211">
    <property type="component" value="Plasmid pESA136_2"/>
</dbReference>
<reference evidence="3 4" key="1">
    <citation type="submission" date="2021-03" db="EMBL/GenBank/DDBJ databases">
        <title>Comparative genomics of Chinese and international isolates of Escherichia albertii: population structure and evolution of virulence and antimicrobial resistance.</title>
        <authorList>
            <person name="Wang H."/>
            <person name="Xiong Y."/>
            <person name="Luo L."/>
        </authorList>
    </citation>
    <scope>NUCLEOTIDE SEQUENCE [LARGE SCALE GENOMIC DNA]</scope>
    <source>
        <strain evidence="3 4">Sample 165</strain>
        <plasmid evidence="3 4">pESA136_2</plasmid>
    </source>
</reference>
<sequence>MCQNNANSVSDDVRLNIMVKKGGVLPGAIEEEHFWLLMEILPIHSKKIINAMRDHLVSGISRKEVCEKHSVNNGYLSISIARLNYTHQIVRNMMHYYKDRQ</sequence>
<gene>
    <name evidence="3" type="ORF">JRC44_25120</name>
</gene>
<accession>A0ABD7EGG0</accession>
<organism evidence="3 4">
    <name type="scientific">Escherichia albertii</name>
    <dbReference type="NCBI Taxonomy" id="208962"/>
    <lineage>
        <taxon>Bacteria</taxon>
        <taxon>Pseudomonadati</taxon>
        <taxon>Pseudomonadota</taxon>
        <taxon>Gammaproteobacteria</taxon>
        <taxon>Enterobacterales</taxon>
        <taxon>Enterobacteriaceae</taxon>
        <taxon>Escherichia</taxon>
    </lineage>
</organism>
<keyword evidence="2" id="KW-0804">Transcription</keyword>